<dbReference type="PROSITE" id="PS50112">
    <property type="entry name" value="PAS"/>
    <property type="match status" value="2"/>
</dbReference>
<feature type="domain" description="PAC" evidence="2">
    <location>
        <begin position="342"/>
        <end position="394"/>
    </location>
</feature>
<dbReference type="InterPro" id="IPR000160">
    <property type="entry name" value="GGDEF_dom"/>
</dbReference>
<comment type="caution">
    <text evidence="5">The sequence shown here is derived from an EMBL/GenBank/DDBJ whole genome shotgun (WGS) entry which is preliminary data.</text>
</comment>
<dbReference type="NCBIfam" id="TIGR00254">
    <property type="entry name" value="GGDEF"/>
    <property type="match status" value="1"/>
</dbReference>
<dbReference type="InterPro" id="IPR000700">
    <property type="entry name" value="PAS-assoc_C"/>
</dbReference>
<dbReference type="InterPro" id="IPR001610">
    <property type="entry name" value="PAC"/>
</dbReference>
<dbReference type="Pfam" id="PF00990">
    <property type="entry name" value="GGDEF"/>
    <property type="match status" value="1"/>
</dbReference>
<feature type="domain" description="EAL" evidence="3">
    <location>
        <begin position="701"/>
        <end position="947"/>
    </location>
</feature>
<dbReference type="PROSITE" id="PS50113">
    <property type="entry name" value="PAC"/>
    <property type="match status" value="3"/>
</dbReference>
<evidence type="ECO:0000259" key="4">
    <source>
        <dbReference type="PROSITE" id="PS50887"/>
    </source>
</evidence>
<dbReference type="Pfam" id="PF00563">
    <property type="entry name" value="EAL"/>
    <property type="match status" value="1"/>
</dbReference>
<dbReference type="CDD" id="cd01948">
    <property type="entry name" value="EAL"/>
    <property type="match status" value="1"/>
</dbReference>
<dbReference type="InterPro" id="IPR001633">
    <property type="entry name" value="EAL_dom"/>
</dbReference>
<feature type="domain" description="PAS" evidence="1">
    <location>
        <begin position="398"/>
        <end position="446"/>
    </location>
</feature>
<dbReference type="Gene3D" id="3.30.70.270">
    <property type="match status" value="1"/>
</dbReference>
<dbReference type="NCBIfam" id="TIGR00229">
    <property type="entry name" value="sensory_box"/>
    <property type="match status" value="3"/>
</dbReference>
<feature type="domain" description="PAS" evidence="1">
    <location>
        <begin position="149"/>
        <end position="194"/>
    </location>
</feature>
<dbReference type="SMART" id="SM00267">
    <property type="entry name" value="GGDEF"/>
    <property type="match status" value="1"/>
</dbReference>
<evidence type="ECO:0000313" key="6">
    <source>
        <dbReference type="Proteomes" id="UP001595665"/>
    </source>
</evidence>
<feature type="domain" description="GGDEF" evidence="4">
    <location>
        <begin position="553"/>
        <end position="692"/>
    </location>
</feature>
<reference evidence="6" key="1">
    <citation type="journal article" date="2019" name="Int. J. Syst. Evol. Microbiol.">
        <title>The Global Catalogue of Microorganisms (GCM) 10K type strain sequencing project: providing services to taxonomists for standard genome sequencing and annotation.</title>
        <authorList>
            <consortium name="The Broad Institute Genomics Platform"/>
            <consortium name="The Broad Institute Genome Sequencing Center for Infectious Disease"/>
            <person name="Wu L."/>
            <person name="Ma J."/>
        </authorList>
    </citation>
    <scope>NUCLEOTIDE SEQUENCE [LARGE SCALE GENOMIC DNA]</scope>
    <source>
        <strain evidence="6">CCM 7480</strain>
    </source>
</reference>
<dbReference type="InterPro" id="IPR013655">
    <property type="entry name" value="PAS_fold_3"/>
</dbReference>
<feature type="domain" description="PAC" evidence="2">
    <location>
        <begin position="469"/>
        <end position="521"/>
    </location>
</feature>
<dbReference type="PROSITE" id="PS50887">
    <property type="entry name" value="GGDEF"/>
    <property type="match status" value="1"/>
</dbReference>
<dbReference type="PANTHER" id="PTHR44757">
    <property type="entry name" value="DIGUANYLATE CYCLASE DGCP"/>
    <property type="match status" value="1"/>
</dbReference>
<dbReference type="InterPro" id="IPR035965">
    <property type="entry name" value="PAS-like_dom_sf"/>
</dbReference>
<evidence type="ECO:0000259" key="3">
    <source>
        <dbReference type="PROSITE" id="PS50883"/>
    </source>
</evidence>
<dbReference type="InterPro" id="IPR052155">
    <property type="entry name" value="Biofilm_reg_signaling"/>
</dbReference>
<dbReference type="InterPro" id="IPR013656">
    <property type="entry name" value="PAS_4"/>
</dbReference>
<dbReference type="CDD" id="cd00130">
    <property type="entry name" value="PAS"/>
    <property type="match status" value="4"/>
</dbReference>
<organism evidence="5 6">
    <name type="scientific">Massilia haematophila</name>
    <dbReference type="NCBI Taxonomy" id="457923"/>
    <lineage>
        <taxon>Bacteria</taxon>
        <taxon>Pseudomonadati</taxon>
        <taxon>Pseudomonadota</taxon>
        <taxon>Betaproteobacteria</taxon>
        <taxon>Burkholderiales</taxon>
        <taxon>Oxalobacteraceae</taxon>
        <taxon>Telluria group</taxon>
        <taxon>Massilia</taxon>
    </lineage>
</organism>
<dbReference type="InterPro" id="IPR043128">
    <property type="entry name" value="Rev_trsase/Diguanyl_cyclase"/>
</dbReference>
<dbReference type="PROSITE" id="PS50883">
    <property type="entry name" value="EAL"/>
    <property type="match status" value="1"/>
</dbReference>
<gene>
    <name evidence="5" type="ORF">ACFOPH_05975</name>
</gene>
<dbReference type="Pfam" id="PF08448">
    <property type="entry name" value="PAS_4"/>
    <property type="match status" value="2"/>
</dbReference>
<proteinExistence type="predicted"/>
<dbReference type="PANTHER" id="PTHR44757:SF2">
    <property type="entry name" value="BIOFILM ARCHITECTURE MAINTENANCE PROTEIN MBAA"/>
    <property type="match status" value="1"/>
</dbReference>
<dbReference type="RefSeq" id="WP_379734148.1">
    <property type="nucleotide sequence ID" value="NZ_JBHRVV010000001.1"/>
</dbReference>
<dbReference type="SUPFAM" id="SSF141868">
    <property type="entry name" value="EAL domain-like"/>
    <property type="match status" value="1"/>
</dbReference>
<dbReference type="Gene3D" id="2.10.70.100">
    <property type="match status" value="1"/>
</dbReference>
<evidence type="ECO:0000259" key="2">
    <source>
        <dbReference type="PROSITE" id="PS50113"/>
    </source>
</evidence>
<dbReference type="SMART" id="SM00091">
    <property type="entry name" value="PAS"/>
    <property type="match status" value="4"/>
</dbReference>
<dbReference type="Proteomes" id="UP001595665">
    <property type="component" value="Unassembled WGS sequence"/>
</dbReference>
<accession>A0ABV7PH66</accession>
<dbReference type="SUPFAM" id="SSF55785">
    <property type="entry name" value="PYP-like sensor domain (PAS domain)"/>
    <property type="match status" value="4"/>
</dbReference>
<dbReference type="SUPFAM" id="SSF55073">
    <property type="entry name" value="Nucleotide cyclase"/>
    <property type="match status" value="1"/>
</dbReference>
<name>A0ABV7PH66_9BURK</name>
<dbReference type="CDD" id="cd01949">
    <property type="entry name" value="GGDEF"/>
    <property type="match status" value="1"/>
</dbReference>
<dbReference type="Gene3D" id="3.30.450.20">
    <property type="entry name" value="PAS domain"/>
    <property type="match status" value="4"/>
</dbReference>
<sequence length="947" mass="107032">MTTDNGSASGEHPGVLDRRQLIEWQLAEVQGIGHVGTWEFHPPSEQLAWSAETRRIMGVDQSGFDGRIESYLALIHPDDRRAVVAAIRENREHPRQTELEHRIVQPDGTLRYVRVHGVPYRDEAGQLMLAGTLHDVTEAHQSTAELQALSRRLLGTLEAMADAFYTLDRQWRFTYLNAATERLLRRPRHELLGKVMWDEYPDLVGTPFGDQYEFAMARRQAVAFEEYYAPLRVWKEVRLVPTDEGLATYTTEITGRKRLQELEREAAERFKMVARVTSDIIWDWDVPNDRLWWSEGAQSVFGYDADAFGNGLDDWVSRIAPEDRERVVDGVYAAMNEGRETWTGEYRFLRGDGSYATVRDQCVFRRNAEGATLNVIGSMLDVTAQMQAEAARREAEARNRLLASLLDKAHDAISVSGIDFRISYWNQGAERLFGWTAAEALGKTKVELLMLATDDLERAQRAVLRNGEWRGEIAKRRKDGRPVPVESHLTLVRGDDGQPQAVLEIETDITQRKQDEHAILSLAFFDHLTRLPNRRLLLDRLRHAVAATKRDGHGGALLFIDLDNFKTLNDTLGHDKGDQLLQQVARRLEARVPRRSDTVARHGGDEFVIVLEDLSAQPEEAAAQAERVAEKLIEAFDQPFQLDGHQHHASPSIGVALFDKDIRDIDELLKRADLAMYQAKAAGRHTIRFFDLHMQTVVNARVELEADLRRSLRTQGFTLHYQRQTDSNGQTVGAEALLRWERPSRQDVSPSVFIPLAEETGLILQLGEWVLEAACRQLVSWGSRQDTAHLTMAVNVSARQFRQQAFVDQVLQVIARTGADPRRIKLELTESLLVANVENTIDTMHALKEKGIGFALDDFGTGYSSLAYLKRLPLDQLKIDQSFVRDVLTDPNDAAIARTILGLGHTLGLDVIAEGVETADQRNFLAMHGCRAFQGYLFGRPVAAEQF</sequence>
<dbReference type="SMART" id="SM00086">
    <property type="entry name" value="PAC"/>
    <property type="match status" value="3"/>
</dbReference>
<feature type="domain" description="PAC" evidence="2">
    <location>
        <begin position="97"/>
        <end position="148"/>
    </location>
</feature>
<dbReference type="EMBL" id="JBHRVV010000001">
    <property type="protein sequence ID" value="MFC3457791.1"/>
    <property type="molecule type" value="Genomic_DNA"/>
</dbReference>
<dbReference type="Pfam" id="PF08447">
    <property type="entry name" value="PAS_3"/>
    <property type="match status" value="2"/>
</dbReference>
<dbReference type="SMART" id="SM00052">
    <property type="entry name" value="EAL"/>
    <property type="match status" value="1"/>
</dbReference>
<evidence type="ECO:0000259" key="1">
    <source>
        <dbReference type="PROSITE" id="PS50112"/>
    </source>
</evidence>
<dbReference type="InterPro" id="IPR029787">
    <property type="entry name" value="Nucleotide_cyclase"/>
</dbReference>
<dbReference type="InterPro" id="IPR035919">
    <property type="entry name" value="EAL_sf"/>
</dbReference>
<protein>
    <submittedName>
        <fullName evidence="5">EAL domain-containing protein</fullName>
    </submittedName>
</protein>
<dbReference type="Gene3D" id="3.20.20.450">
    <property type="entry name" value="EAL domain"/>
    <property type="match status" value="1"/>
</dbReference>
<evidence type="ECO:0000313" key="5">
    <source>
        <dbReference type="EMBL" id="MFC3457791.1"/>
    </source>
</evidence>
<keyword evidence="6" id="KW-1185">Reference proteome</keyword>
<dbReference type="InterPro" id="IPR000014">
    <property type="entry name" value="PAS"/>
</dbReference>